<dbReference type="InterPro" id="IPR032466">
    <property type="entry name" value="Metal_Hydrolase"/>
</dbReference>
<evidence type="ECO:0000313" key="3">
    <source>
        <dbReference type="EMBL" id="SFB43417.1"/>
    </source>
</evidence>
<dbReference type="RefSeq" id="WP_090043083.1">
    <property type="nucleotide sequence ID" value="NZ_FOKI01000055.1"/>
</dbReference>
<protein>
    <recommendedName>
        <fullName evidence="2">Amidohydrolase-related domain-containing protein</fullName>
    </recommendedName>
</protein>
<keyword evidence="1" id="KW-0456">Lyase</keyword>
<keyword evidence="4" id="KW-1185">Reference proteome</keyword>
<evidence type="ECO:0000313" key="4">
    <source>
        <dbReference type="Proteomes" id="UP000198619"/>
    </source>
</evidence>
<evidence type="ECO:0000259" key="2">
    <source>
        <dbReference type="Pfam" id="PF04909"/>
    </source>
</evidence>
<dbReference type="EMBL" id="FOKI01000055">
    <property type="protein sequence ID" value="SFB43417.1"/>
    <property type="molecule type" value="Genomic_DNA"/>
</dbReference>
<organism evidence="3 4">
    <name type="scientific">Clostridium frigidicarnis</name>
    <dbReference type="NCBI Taxonomy" id="84698"/>
    <lineage>
        <taxon>Bacteria</taxon>
        <taxon>Bacillati</taxon>
        <taxon>Bacillota</taxon>
        <taxon>Clostridia</taxon>
        <taxon>Eubacteriales</taxon>
        <taxon>Clostridiaceae</taxon>
        <taxon>Clostridium</taxon>
    </lineage>
</organism>
<dbReference type="SUPFAM" id="SSF51556">
    <property type="entry name" value="Metallo-dependent hydrolases"/>
    <property type="match status" value="1"/>
</dbReference>
<dbReference type="STRING" id="84698.SAMN04488528_10553"/>
<dbReference type="GO" id="GO:0016831">
    <property type="term" value="F:carboxy-lyase activity"/>
    <property type="evidence" value="ECO:0007669"/>
    <property type="project" value="InterPro"/>
</dbReference>
<gene>
    <name evidence="3" type="ORF">SAMN04488528_10553</name>
</gene>
<dbReference type="AlphaFoldDB" id="A0A1I1AZZ6"/>
<dbReference type="OrthoDB" id="9771932at2"/>
<dbReference type="PANTHER" id="PTHR21240">
    <property type="entry name" value="2-AMINO-3-CARBOXYLMUCONATE-6-SEMIALDEHYDE DECARBOXYLASE"/>
    <property type="match status" value="1"/>
</dbReference>
<feature type="domain" description="Amidohydrolase-related" evidence="2">
    <location>
        <begin position="76"/>
        <end position="265"/>
    </location>
</feature>
<dbReference type="Gene3D" id="3.20.20.140">
    <property type="entry name" value="Metal-dependent hydrolases"/>
    <property type="match status" value="1"/>
</dbReference>
<name>A0A1I1AZZ6_9CLOT</name>
<dbReference type="Proteomes" id="UP000198619">
    <property type="component" value="Unassembled WGS sequence"/>
</dbReference>
<evidence type="ECO:0000256" key="1">
    <source>
        <dbReference type="ARBA" id="ARBA00023239"/>
    </source>
</evidence>
<dbReference type="Pfam" id="PF04909">
    <property type="entry name" value="Amidohydro_2"/>
    <property type="match status" value="1"/>
</dbReference>
<dbReference type="InterPro" id="IPR006680">
    <property type="entry name" value="Amidohydro-rel"/>
</dbReference>
<reference evidence="3 4" key="1">
    <citation type="submission" date="2016-10" db="EMBL/GenBank/DDBJ databases">
        <authorList>
            <person name="de Groot N.N."/>
        </authorList>
    </citation>
    <scope>NUCLEOTIDE SEQUENCE [LARGE SCALE GENOMIC DNA]</scope>
    <source>
        <strain evidence="3 4">DSM 12271</strain>
    </source>
</reference>
<sequence>MIIDGHAHACGAYYSKKSITNSLKEQHIDMIVLCPGEPNSDKSYSYPMLSEKIKSSNLGFIFNRIICFITKLTGVAKHIDEQNKYVYELAKSFPKQIIQAYWINPLDNCCMEKLEKDYLEYDFKMLKLHQCWNKFDILSEKNIRIFEWATKKNMPVFIHLLSKKQVRKFVALSNNFPNTVIIVAHMIGFKEISDNSINTNIYYDMSAPQLISKEILEQVVKRVGCNRIILGSDIPYGERNLQINIERVKNLHIDDRGRSNIMGGNIMQLLLKKGDF</sequence>
<dbReference type="InterPro" id="IPR032465">
    <property type="entry name" value="ACMSD"/>
</dbReference>
<proteinExistence type="predicted"/>
<accession>A0A1I1AZZ6</accession>
<dbReference type="GO" id="GO:0016787">
    <property type="term" value="F:hydrolase activity"/>
    <property type="evidence" value="ECO:0007669"/>
    <property type="project" value="InterPro"/>
</dbReference>